<accession>A0A4V5NZQ1</accession>
<comment type="subcellular location">
    <subcellularLocation>
        <location evidence="1">Endomembrane system</location>
        <topology evidence="1">Multi-pass membrane protein</topology>
    </subcellularLocation>
</comment>
<name>A0A4V5NZQ1_9SPHI</name>
<evidence type="ECO:0000313" key="6">
    <source>
        <dbReference type="EMBL" id="TKB98012.1"/>
    </source>
</evidence>
<evidence type="ECO:0000256" key="2">
    <source>
        <dbReference type="ARBA" id="ARBA00022692"/>
    </source>
</evidence>
<dbReference type="GO" id="GO:0012505">
    <property type="term" value="C:endomembrane system"/>
    <property type="evidence" value="ECO:0007669"/>
    <property type="project" value="UniProtKB-SubCell"/>
</dbReference>
<organism evidence="6 7">
    <name type="scientific">Pedobacter cryotolerans</name>
    <dbReference type="NCBI Taxonomy" id="2571270"/>
    <lineage>
        <taxon>Bacteria</taxon>
        <taxon>Pseudomonadati</taxon>
        <taxon>Bacteroidota</taxon>
        <taxon>Sphingobacteriia</taxon>
        <taxon>Sphingobacteriales</taxon>
        <taxon>Sphingobacteriaceae</taxon>
        <taxon>Pedobacter</taxon>
    </lineage>
</organism>
<proteinExistence type="predicted"/>
<dbReference type="RefSeq" id="WP_136877936.1">
    <property type="nucleotide sequence ID" value="NZ_SWBO01000010.1"/>
</dbReference>
<evidence type="ECO:0000256" key="1">
    <source>
        <dbReference type="ARBA" id="ARBA00004127"/>
    </source>
</evidence>
<protein>
    <submittedName>
        <fullName evidence="6">DUF1232 domain-containing protein</fullName>
    </submittedName>
</protein>
<dbReference type="InterPro" id="IPR010652">
    <property type="entry name" value="DUF1232"/>
</dbReference>
<keyword evidence="2" id="KW-0812">Transmembrane</keyword>
<evidence type="ECO:0000313" key="7">
    <source>
        <dbReference type="Proteomes" id="UP000310477"/>
    </source>
</evidence>
<comment type="caution">
    <text evidence="6">The sequence shown here is derived from an EMBL/GenBank/DDBJ whole genome shotgun (WGS) entry which is preliminary data.</text>
</comment>
<evidence type="ECO:0000256" key="3">
    <source>
        <dbReference type="ARBA" id="ARBA00022989"/>
    </source>
</evidence>
<evidence type="ECO:0000256" key="4">
    <source>
        <dbReference type="ARBA" id="ARBA00023136"/>
    </source>
</evidence>
<dbReference type="OrthoDB" id="9800034at2"/>
<dbReference type="Proteomes" id="UP000310477">
    <property type="component" value="Unassembled WGS sequence"/>
</dbReference>
<sequence length="135" mass="15271">MNFDQLKSSFEAFTKKASTLLNDKGKTSTKIQEAIKKATENKGALSNVWDQIQLFFALAKDYVNGTYTDIPKSSIVAVVAALLYFISPLDIIPDFIVGLGFLDDAFILGMVYKKVAKELERYQDWKDQQKKIIHI</sequence>
<gene>
    <name evidence="6" type="ORF">FA045_15220</name>
</gene>
<dbReference type="EMBL" id="SWBO01000010">
    <property type="protein sequence ID" value="TKB98012.1"/>
    <property type="molecule type" value="Genomic_DNA"/>
</dbReference>
<evidence type="ECO:0000259" key="5">
    <source>
        <dbReference type="Pfam" id="PF06803"/>
    </source>
</evidence>
<keyword evidence="3" id="KW-1133">Transmembrane helix</keyword>
<feature type="domain" description="DUF1232" evidence="5">
    <location>
        <begin position="75"/>
        <end position="108"/>
    </location>
</feature>
<dbReference type="Pfam" id="PF06803">
    <property type="entry name" value="DUF1232"/>
    <property type="match status" value="1"/>
</dbReference>
<dbReference type="AlphaFoldDB" id="A0A4V5NZQ1"/>
<keyword evidence="4" id="KW-0472">Membrane</keyword>
<keyword evidence="7" id="KW-1185">Reference proteome</keyword>
<reference evidence="6 7" key="1">
    <citation type="submission" date="2019-04" db="EMBL/GenBank/DDBJ databases">
        <title>Pedobacter sp. AR-2-6 sp. nov., isolated from Arctic soil.</title>
        <authorList>
            <person name="Dahal R.H."/>
            <person name="Kim D.-U."/>
        </authorList>
    </citation>
    <scope>NUCLEOTIDE SEQUENCE [LARGE SCALE GENOMIC DNA]</scope>
    <source>
        <strain evidence="6 7">AR-2-6</strain>
    </source>
</reference>